<dbReference type="InterPro" id="IPR010269">
    <property type="entry name" value="T6SS_TssC-like"/>
</dbReference>
<accession>T1BY45</accession>
<feature type="non-terminal residue" evidence="2">
    <location>
        <position position="236"/>
    </location>
</feature>
<dbReference type="InterPro" id="IPR044031">
    <property type="entry name" value="TssC1_N"/>
</dbReference>
<dbReference type="PANTHER" id="PTHR35565:SF3">
    <property type="entry name" value="TYPE VI SECRETION SYSTEM SHEATH PROTEIN TSSC1"/>
    <property type="match status" value="1"/>
</dbReference>
<protein>
    <submittedName>
        <fullName evidence="2">Type VI secretion protein, EvpB/VC_A0108 family</fullName>
    </submittedName>
</protein>
<reference evidence="2" key="2">
    <citation type="journal article" date="2014" name="ISME J.">
        <title>Microbial stratification in low pH oxic and suboxic macroscopic growths along an acid mine drainage.</title>
        <authorList>
            <person name="Mendez-Garcia C."/>
            <person name="Mesa V."/>
            <person name="Sprenger R.R."/>
            <person name="Richter M."/>
            <person name="Diez M.S."/>
            <person name="Solano J."/>
            <person name="Bargiela R."/>
            <person name="Golyshina O.V."/>
            <person name="Manteca A."/>
            <person name="Ramos J.L."/>
            <person name="Gallego J.R."/>
            <person name="Llorente I."/>
            <person name="Martins Dos Santos V.A."/>
            <person name="Jensen O.N."/>
            <person name="Pelaez A.I."/>
            <person name="Sanchez J."/>
            <person name="Ferrer M."/>
        </authorList>
    </citation>
    <scope>NUCLEOTIDE SEQUENCE</scope>
</reference>
<reference evidence="2" key="1">
    <citation type="submission" date="2013-08" db="EMBL/GenBank/DDBJ databases">
        <authorList>
            <person name="Mendez C."/>
            <person name="Richter M."/>
            <person name="Ferrer M."/>
            <person name="Sanchez J."/>
        </authorList>
    </citation>
    <scope>NUCLEOTIDE SEQUENCE</scope>
</reference>
<dbReference type="EMBL" id="AUZZ01002859">
    <property type="protein sequence ID" value="EQD58675.1"/>
    <property type="molecule type" value="Genomic_DNA"/>
</dbReference>
<evidence type="ECO:0000313" key="2">
    <source>
        <dbReference type="EMBL" id="EQD58675.1"/>
    </source>
</evidence>
<comment type="caution">
    <text evidence="2">The sequence shown here is derived from an EMBL/GenBank/DDBJ whole genome shotgun (WGS) entry which is preliminary data.</text>
</comment>
<proteinExistence type="predicted"/>
<dbReference type="NCBIfam" id="TIGR03355">
    <property type="entry name" value="VI_chp_2"/>
    <property type="match status" value="1"/>
</dbReference>
<sequence length="236" mass="26413">MATEKLAEKGAATETRESGDFAALLSKEFKPKSERAKEEVESAVRTLAEQVLSKSDIVSEDVTQTINAYIAELDRKISEQLNLVMHHADFQKLESAWRGLHYLVNNTETDQQLKIRVMNVSKKELAKTLKRYKGTAWDQSPIFKKMYEEEYGQLGGEPYGCLVGDYYFDHSPPDVELLAGIAQVAAAAHAPFLAAANSTLMGMDSWNELSNPRDLAKVFSTPDYAAWRSLRESEDA</sequence>
<dbReference type="Pfam" id="PF05943">
    <property type="entry name" value="VipB"/>
    <property type="match status" value="1"/>
</dbReference>
<organism evidence="2">
    <name type="scientific">mine drainage metagenome</name>
    <dbReference type="NCBI Taxonomy" id="410659"/>
    <lineage>
        <taxon>unclassified sequences</taxon>
        <taxon>metagenomes</taxon>
        <taxon>ecological metagenomes</taxon>
    </lineage>
</organism>
<gene>
    <name evidence="2" type="ORF">B2A_04271</name>
</gene>
<feature type="domain" description="TssC1 N-terminal" evidence="1">
    <location>
        <begin position="68"/>
        <end position="236"/>
    </location>
</feature>
<name>T1BY45_9ZZZZ</name>
<evidence type="ECO:0000259" key="1">
    <source>
        <dbReference type="Pfam" id="PF05943"/>
    </source>
</evidence>
<dbReference type="AlphaFoldDB" id="T1BY45"/>
<dbReference type="PANTHER" id="PTHR35565">
    <property type="entry name" value="CYTOPLASMIC PROTEIN-RELATED"/>
    <property type="match status" value="1"/>
</dbReference>